<organism evidence="1 2">
    <name type="scientific">Brassica rapa subsp. trilocularis</name>
    <dbReference type="NCBI Taxonomy" id="1813537"/>
    <lineage>
        <taxon>Eukaryota</taxon>
        <taxon>Viridiplantae</taxon>
        <taxon>Streptophyta</taxon>
        <taxon>Embryophyta</taxon>
        <taxon>Tracheophyta</taxon>
        <taxon>Spermatophyta</taxon>
        <taxon>Magnoliopsida</taxon>
        <taxon>eudicotyledons</taxon>
        <taxon>Gunneridae</taxon>
        <taxon>Pentapetalae</taxon>
        <taxon>rosids</taxon>
        <taxon>malvids</taxon>
        <taxon>Brassicales</taxon>
        <taxon>Brassicaceae</taxon>
        <taxon>Brassiceae</taxon>
        <taxon>Brassica</taxon>
    </lineage>
</organism>
<dbReference type="EMBL" id="JADBGQ010000001">
    <property type="protein sequence ID" value="KAG5415496.1"/>
    <property type="molecule type" value="Genomic_DNA"/>
</dbReference>
<evidence type="ECO:0000313" key="1">
    <source>
        <dbReference type="EMBL" id="KAG5415496.1"/>
    </source>
</evidence>
<keyword evidence="2" id="KW-1185">Reference proteome</keyword>
<evidence type="ECO:0000313" key="2">
    <source>
        <dbReference type="Proteomes" id="UP000823674"/>
    </source>
</evidence>
<comment type="caution">
    <text evidence="1">The sequence shown here is derived from an EMBL/GenBank/DDBJ whole genome shotgun (WGS) entry which is preliminary data.</text>
</comment>
<proteinExistence type="predicted"/>
<gene>
    <name evidence="1" type="primary">A01g508960.1_BraROA</name>
    <name evidence="1" type="ORF">IGI04_003063</name>
</gene>
<sequence>ILFIIVLDKSELQSCDVCLKCLSTSPVLQTGVPDIRHSTFEFLRVGRNSVIHEFIPAGRANHYMTSLKAGSIVEVDRFEVARCSSMYKIIDHPFLIHFISPTIIYEVITGAPEINLQS</sequence>
<accession>A0ABQ7NY23</accession>
<feature type="non-terminal residue" evidence="1">
    <location>
        <position position="1"/>
    </location>
</feature>
<reference evidence="1 2" key="1">
    <citation type="submission" date="2021-03" db="EMBL/GenBank/DDBJ databases">
        <authorList>
            <person name="King G.J."/>
            <person name="Bancroft I."/>
            <person name="Baten A."/>
            <person name="Bloomfield J."/>
            <person name="Borpatragohain P."/>
            <person name="He Z."/>
            <person name="Irish N."/>
            <person name="Irwin J."/>
            <person name="Liu K."/>
            <person name="Mauleon R.P."/>
            <person name="Moore J."/>
            <person name="Morris R."/>
            <person name="Ostergaard L."/>
            <person name="Wang B."/>
            <person name="Wells R."/>
        </authorList>
    </citation>
    <scope>NUCLEOTIDE SEQUENCE [LARGE SCALE GENOMIC DNA]</scope>
    <source>
        <strain evidence="1">R-o-18</strain>
        <tissue evidence="1">Leaf</tissue>
    </source>
</reference>
<protein>
    <submittedName>
        <fullName evidence="1">Uncharacterized protein</fullName>
    </submittedName>
</protein>
<name>A0ABQ7NY23_BRACM</name>
<dbReference type="Proteomes" id="UP000823674">
    <property type="component" value="Chromosome A01"/>
</dbReference>